<keyword evidence="2" id="KW-1185">Reference proteome</keyword>
<dbReference type="EMBL" id="CM056817">
    <property type="protein sequence ID" value="KAJ8619661.1"/>
    <property type="molecule type" value="Genomic_DNA"/>
</dbReference>
<organism evidence="1 2">
    <name type="scientific">Persea americana</name>
    <name type="common">Avocado</name>
    <dbReference type="NCBI Taxonomy" id="3435"/>
    <lineage>
        <taxon>Eukaryota</taxon>
        <taxon>Viridiplantae</taxon>
        <taxon>Streptophyta</taxon>
        <taxon>Embryophyta</taxon>
        <taxon>Tracheophyta</taxon>
        <taxon>Spermatophyta</taxon>
        <taxon>Magnoliopsida</taxon>
        <taxon>Magnoliidae</taxon>
        <taxon>Laurales</taxon>
        <taxon>Lauraceae</taxon>
        <taxon>Persea</taxon>
    </lineage>
</organism>
<sequence length="87" mass="9975">MTRITERAVDLAMSRSWGRRRIQAIMARFQSNGVGREEAVNSRLLGLEDNYRTAGRQDAVVKAWGTRNSRFDETKSMKNRAGRMDRG</sequence>
<proteinExistence type="predicted"/>
<reference evidence="1 2" key="1">
    <citation type="journal article" date="2022" name="Hortic Res">
        <title>A haplotype resolved chromosomal level avocado genome allows analysis of novel avocado genes.</title>
        <authorList>
            <person name="Nath O."/>
            <person name="Fletcher S.J."/>
            <person name="Hayward A."/>
            <person name="Shaw L.M."/>
            <person name="Masouleh A.K."/>
            <person name="Furtado A."/>
            <person name="Henry R.J."/>
            <person name="Mitter N."/>
        </authorList>
    </citation>
    <scope>NUCLEOTIDE SEQUENCE [LARGE SCALE GENOMIC DNA]</scope>
    <source>
        <strain evidence="2">cv. Hass</strain>
    </source>
</reference>
<comment type="caution">
    <text evidence="1">The sequence shown here is derived from an EMBL/GenBank/DDBJ whole genome shotgun (WGS) entry which is preliminary data.</text>
</comment>
<name>A0ACC2KEX1_PERAE</name>
<gene>
    <name evidence="1" type="ORF">MRB53_028190</name>
</gene>
<protein>
    <submittedName>
        <fullName evidence="1">Uncharacterized protein</fullName>
    </submittedName>
</protein>
<accession>A0ACC2KEX1</accession>
<evidence type="ECO:0000313" key="1">
    <source>
        <dbReference type="EMBL" id="KAJ8619661.1"/>
    </source>
</evidence>
<dbReference type="Proteomes" id="UP001234297">
    <property type="component" value="Chromosome 9"/>
</dbReference>
<evidence type="ECO:0000313" key="2">
    <source>
        <dbReference type="Proteomes" id="UP001234297"/>
    </source>
</evidence>